<dbReference type="CDD" id="cd00383">
    <property type="entry name" value="trans_reg_C"/>
    <property type="match status" value="1"/>
</dbReference>
<keyword evidence="3" id="KW-0804">Transcription</keyword>
<dbReference type="InterPro" id="IPR036388">
    <property type="entry name" value="WH-like_DNA-bd_sf"/>
</dbReference>
<reference evidence="6 7" key="1">
    <citation type="submission" date="2017-10" db="EMBL/GenBank/DDBJ databases">
        <title>FDA dAtabase for Regulatory Grade micrObial Sequences (FDA-ARGOS): Supporting development and validation of Infectious Disease Dx tests.</title>
        <authorList>
            <person name="Campos J."/>
            <person name="Goldberg B."/>
            <person name="Tallon L.J."/>
            <person name="Sadzewicz L."/>
            <person name="Sengamalay N."/>
            <person name="Ott S."/>
            <person name="Godinez A."/>
            <person name="Nagaraj S."/>
            <person name="Vyas G."/>
            <person name="Aluvathingal J."/>
            <person name="Nadendla S."/>
            <person name="Geyer C."/>
            <person name="Nandy P."/>
            <person name="Hobson J."/>
            <person name="Sichtig H."/>
        </authorList>
    </citation>
    <scope>NUCLEOTIDE SEQUENCE [LARGE SCALE GENOMIC DNA]</scope>
    <source>
        <strain evidence="6 7">FDAARGOS_185</strain>
    </source>
</reference>
<dbReference type="Pfam" id="PF00486">
    <property type="entry name" value="Trans_reg_C"/>
    <property type="match status" value="1"/>
</dbReference>
<feature type="DNA-binding region" description="OmpR/PhoB-type" evidence="4">
    <location>
        <begin position="124"/>
        <end position="227"/>
    </location>
</feature>
<sequence length="256" mass="29999">MKLLILTKNILAETSFQSKLQQMNNEVFCSTCLLDACYSMDQKMSYLLSCFDAVKLSETISYQEIVDLLSNIREHVPAIVRKYESEFSKSFEEEQTDYVIDQRIKGDASLEEIRELCQTMSPKSTEIRKESSYIYSKKKTPEINYHFYNFGFSKRESRMLMCLYENRGQYLSRQEMCQKIWNEEHASDSKMSALSSCVRNIKEKVEKSGIDFNPIDTAWGRGYQMSDEFYHLIQTEAKLKKSDAHQILNVPENIFL</sequence>
<evidence type="ECO:0000256" key="4">
    <source>
        <dbReference type="PROSITE-ProRule" id="PRU01091"/>
    </source>
</evidence>
<evidence type="ECO:0000256" key="3">
    <source>
        <dbReference type="ARBA" id="ARBA00023163"/>
    </source>
</evidence>
<accession>A0A8B5VUA2</accession>
<evidence type="ECO:0000313" key="7">
    <source>
        <dbReference type="Proteomes" id="UP000316316"/>
    </source>
</evidence>
<dbReference type="Gene3D" id="1.10.10.10">
    <property type="entry name" value="Winged helix-like DNA-binding domain superfamily/Winged helix DNA-binding domain"/>
    <property type="match status" value="1"/>
</dbReference>
<dbReference type="GO" id="GO:0003677">
    <property type="term" value="F:DNA binding"/>
    <property type="evidence" value="ECO:0007669"/>
    <property type="project" value="UniProtKB-UniRule"/>
</dbReference>
<dbReference type="InterPro" id="IPR016032">
    <property type="entry name" value="Sig_transdc_resp-reg_C-effctor"/>
</dbReference>
<keyword evidence="1" id="KW-0805">Transcription regulation</keyword>
<dbReference type="GO" id="GO:0006355">
    <property type="term" value="P:regulation of DNA-templated transcription"/>
    <property type="evidence" value="ECO:0007669"/>
    <property type="project" value="InterPro"/>
</dbReference>
<dbReference type="SUPFAM" id="SSF46894">
    <property type="entry name" value="C-terminal effector domain of the bipartite response regulators"/>
    <property type="match status" value="1"/>
</dbReference>
<dbReference type="PROSITE" id="PS51755">
    <property type="entry name" value="OMPR_PHOB"/>
    <property type="match status" value="1"/>
</dbReference>
<dbReference type="SMART" id="SM00862">
    <property type="entry name" value="Trans_reg_C"/>
    <property type="match status" value="1"/>
</dbReference>
<evidence type="ECO:0000256" key="1">
    <source>
        <dbReference type="ARBA" id="ARBA00023015"/>
    </source>
</evidence>
<proteinExistence type="predicted"/>
<organism evidence="6 7">
    <name type="scientific">Enterococcus avium</name>
    <name type="common">Streptococcus avium</name>
    <dbReference type="NCBI Taxonomy" id="33945"/>
    <lineage>
        <taxon>Bacteria</taxon>
        <taxon>Bacillati</taxon>
        <taxon>Bacillota</taxon>
        <taxon>Bacilli</taxon>
        <taxon>Lactobacillales</taxon>
        <taxon>Enterococcaceae</taxon>
        <taxon>Enterococcus</taxon>
    </lineage>
</organism>
<protein>
    <recommendedName>
        <fullName evidence="5">OmpR/PhoB-type domain-containing protein</fullName>
    </recommendedName>
</protein>
<dbReference type="EMBL" id="PDXQ01000002">
    <property type="protein sequence ID" value="TRZ28815.1"/>
    <property type="molecule type" value="Genomic_DNA"/>
</dbReference>
<dbReference type="AlphaFoldDB" id="A0A8B5VUA2"/>
<evidence type="ECO:0000256" key="2">
    <source>
        <dbReference type="ARBA" id="ARBA00023125"/>
    </source>
</evidence>
<dbReference type="GO" id="GO:0000160">
    <property type="term" value="P:phosphorelay signal transduction system"/>
    <property type="evidence" value="ECO:0007669"/>
    <property type="project" value="InterPro"/>
</dbReference>
<feature type="domain" description="OmpR/PhoB-type" evidence="5">
    <location>
        <begin position="124"/>
        <end position="227"/>
    </location>
</feature>
<dbReference type="InterPro" id="IPR001867">
    <property type="entry name" value="OmpR/PhoB-type_DNA-bd"/>
</dbReference>
<comment type="caution">
    <text evidence="6">The sequence shown here is derived from an EMBL/GenBank/DDBJ whole genome shotgun (WGS) entry which is preliminary data.</text>
</comment>
<gene>
    <name evidence="6" type="ORF">AUF17_19090</name>
</gene>
<evidence type="ECO:0000259" key="5">
    <source>
        <dbReference type="PROSITE" id="PS51755"/>
    </source>
</evidence>
<evidence type="ECO:0000313" key="6">
    <source>
        <dbReference type="EMBL" id="TRZ28815.1"/>
    </source>
</evidence>
<dbReference type="RefSeq" id="WP_144325718.1">
    <property type="nucleotide sequence ID" value="NZ_PDXQ01000002.1"/>
</dbReference>
<dbReference type="Proteomes" id="UP000316316">
    <property type="component" value="Unassembled WGS sequence"/>
</dbReference>
<keyword evidence="2 4" id="KW-0238">DNA-binding</keyword>
<name>A0A8B5VUA2_ENTAV</name>